<name>A0AAE4VKL3_9RICK</name>
<reference evidence="1" key="1">
    <citation type="submission" date="2023-02" db="EMBL/GenBank/DDBJ databases">
        <title>Host association and intracellularity evolved multiple times independently in the Rickettsiales.</title>
        <authorList>
            <person name="Castelli M."/>
            <person name="Nardi T."/>
            <person name="Gammuto L."/>
            <person name="Bellinzona G."/>
            <person name="Sabaneyeva E."/>
            <person name="Potekhin A."/>
            <person name="Serra V."/>
            <person name="Petroni G."/>
            <person name="Sassera D."/>
        </authorList>
    </citation>
    <scope>NUCLEOTIDE SEQUENCE</scope>
    <source>
        <strain evidence="1">USBL-36I1</strain>
    </source>
</reference>
<organism evidence="1 2">
    <name type="scientific">Lyticum sinuosum</name>
    <dbReference type="NCBI Taxonomy" id="1332059"/>
    <lineage>
        <taxon>Bacteria</taxon>
        <taxon>Pseudomonadati</taxon>
        <taxon>Pseudomonadota</taxon>
        <taxon>Alphaproteobacteria</taxon>
        <taxon>Rickettsiales</taxon>
        <taxon>Lyticum</taxon>
    </lineage>
</organism>
<comment type="caution">
    <text evidence="1">The sequence shown here is derived from an EMBL/GenBank/DDBJ whole genome shotgun (WGS) entry which is preliminary data.</text>
</comment>
<keyword evidence="2" id="KW-1185">Reference proteome</keyword>
<gene>
    <name evidence="1" type="ORF">Lyticum_00763</name>
</gene>
<accession>A0AAE4VKL3</accession>
<evidence type="ECO:0000313" key="1">
    <source>
        <dbReference type="EMBL" id="MDZ5761577.1"/>
    </source>
</evidence>
<sequence>MKSNIQQIFSLLKEEFQDQQDSRSFISDPDQILMSEEPINQYKTKILAAFHNDEYDDMFNDIEEIQNLVFSGASNYRSIQINKLVEEMQENIEIKRQQKINEIEDNNPLKDLKILFNKTKQLLYNFFLNINLLERINRIFECNCNSLQKKLLIEKGSFSGENSHISLVSNDLIGNKNQSNIKV</sequence>
<protein>
    <submittedName>
        <fullName evidence="1">Uncharacterized protein</fullName>
    </submittedName>
</protein>
<evidence type="ECO:0000313" key="2">
    <source>
        <dbReference type="Proteomes" id="UP001289135"/>
    </source>
</evidence>
<proteinExistence type="predicted"/>
<dbReference type="Proteomes" id="UP001289135">
    <property type="component" value="Unassembled WGS sequence"/>
</dbReference>
<dbReference type="EMBL" id="JARGYU010000003">
    <property type="protein sequence ID" value="MDZ5761577.1"/>
    <property type="molecule type" value="Genomic_DNA"/>
</dbReference>
<dbReference type="AlphaFoldDB" id="A0AAE4VKL3"/>
<dbReference type="RefSeq" id="WP_322498999.1">
    <property type="nucleotide sequence ID" value="NZ_JARGYU010000003.1"/>
</dbReference>